<keyword evidence="2" id="KW-1185">Reference proteome</keyword>
<reference evidence="1 2" key="1">
    <citation type="journal article" date="2017" name="Gigascience">
        <title>Draft genome of the honey bee ectoparasitic mite, Tropilaelaps mercedesae, is shaped by the parasitic life history.</title>
        <authorList>
            <person name="Dong X."/>
            <person name="Armstrong S.D."/>
            <person name="Xia D."/>
            <person name="Makepeace B.L."/>
            <person name="Darby A.C."/>
            <person name="Kadowaki T."/>
        </authorList>
    </citation>
    <scope>NUCLEOTIDE SEQUENCE [LARGE SCALE GENOMIC DNA]</scope>
    <source>
        <strain evidence="1">Wuxi-XJTLU</strain>
    </source>
</reference>
<protein>
    <submittedName>
        <fullName evidence="1">Uncharacterized protein</fullName>
    </submittedName>
</protein>
<evidence type="ECO:0000313" key="1">
    <source>
        <dbReference type="EMBL" id="OQR70667.1"/>
    </source>
</evidence>
<sequence length="73" mass="7980">MALNMRRDSQHGGSKQSVDFRILEIVEDFNSEAVHACLAQTTFSSNCSTVSSSSAEKIDDGEVLASTVYVDRH</sequence>
<gene>
    <name evidence="1" type="ORF">BIW11_11481</name>
</gene>
<comment type="caution">
    <text evidence="1">The sequence shown here is derived from an EMBL/GenBank/DDBJ whole genome shotgun (WGS) entry which is preliminary data.</text>
</comment>
<dbReference type="AlphaFoldDB" id="A0A1V9XAV6"/>
<dbReference type="InParanoid" id="A0A1V9XAV6"/>
<proteinExistence type="predicted"/>
<dbReference type="EMBL" id="MNPL01016734">
    <property type="protein sequence ID" value="OQR70667.1"/>
    <property type="molecule type" value="Genomic_DNA"/>
</dbReference>
<accession>A0A1V9XAV6</accession>
<organism evidence="1 2">
    <name type="scientific">Tropilaelaps mercedesae</name>
    <dbReference type="NCBI Taxonomy" id="418985"/>
    <lineage>
        <taxon>Eukaryota</taxon>
        <taxon>Metazoa</taxon>
        <taxon>Ecdysozoa</taxon>
        <taxon>Arthropoda</taxon>
        <taxon>Chelicerata</taxon>
        <taxon>Arachnida</taxon>
        <taxon>Acari</taxon>
        <taxon>Parasitiformes</taxon>
        <taxon>Mesostigmata</taxon>
        <taxon>Gamasina</taxon>
        <taxon>Dermanyssoidea</taxon>
        <taxon>Laelapidae</taxon>
        <taxon>Tropilaelaps</taxon>
    </lineage>
</organism>
<evidence type="ECO:0000313" key="2">
    <source>
        <dbReference type="Proteomes" id="UP000192247"/>
    </source>
</evidence>
<dbReference type="Proteomes" id="UP000192247">
    <property type="component" value="Unassembled WGS sequence"/>
</dbReference>
<name>A0A1V9XAV6_9ACAR</name>